<dbReference type="AlphaFoldDB" id="A0A316TSM5"/>
<dbReference type="Proteomes" id="UP000245533">
    <property type="component" value="Unassembled WGS sequence"/>
</dbReference>
<name>A0A316TSM5_9BACT</name>
<dbReference type="InterPro" id="IPR044060">
    <property type="entry name" value="Bacterial_rp_domain"/>
</dbReference>
<comment type="caution">
    <text evidence="2">The sequence shown here is derived from an EMBL/GenBank/DDBJ whole genome shotgun (WGS) entry which is preliminary data.</text>
</comment>
<protein>
    <recommendedName>
        <fullName evidence="1">Bacterial repeat domain-containing protein</fullName>
    </recommendedName>
</protein>
<proteinExistence type="predicted"/>
<evidence type="ECO:0000313" key="3">
    <source>
        <dbReference type="Proteomes" id="UP000245533"/>
    </source>
</evidence>
<reference evidence="2 3" key="1">
    <citation type="submission" date="2018-05" db="EMBL/GenBank/DDBJ databases">
        <title>Rhodohalobacter halophilus gen. nov., sp. nov., a moderately halophilic member of the family Balneolaceae.</title>
        <authorList>
            <person name="Liu Z.-W."/>
        </authorList>
    </citation>
    <scope>NUCLEOTIDE SEQUENCE [LARGE SCALE GENOMIC DNA]</scope>
    <source>
        <strain evidence="2 3">8A47</strain>
    </source>
</reference>
<feature type="domain" description="Bacterial repeat" evidence="1">
    <location>
        <begin position="33"/>
        <end position="97"/>
    </location>
</feature>
<sequence length="236" mass="25903">MKNVFIILVTVIGMLFLSACGNFGSEAETFNISVNVNPPNAGSVLTSGGDEAGNTVQFFAVPNTGWVFAGWTGSVESFDNPLTFVLENDINLTANFSIFSNNYEYLLLLSDQNSEVELRLGQQPGATDFFDSGVDLESPPPPPGNTLHAWFGGGDRDLLWDYRNAFSPEVIWDLQISGGQQDNLTLTWSRQVEEFNGSLILTDQNGTFETDMTSQNSQSVNAAQAESLQIIYRFEE</sequence>
<dbReference type="EMBL" id="QGGB01000003">
    <property type="protein sequence ID" value="PWN07623.1"/>
    <property type="molecule type" value="Genomic_DNA"/>
</dbReference>
<dbReference type="Pfam" id="PF18998">
    <property type="entry name" value="Flg_new_2"/>
    <property type="match status" value="1"/>
</dbReference>
<keyword evidence="3" id="KW-1185">Reference proteome</keyword>
<dbReference type="PROSITE" id="PS51257">
    <property type="entry name" value="PROKAR_LIPOPROTEIN"/>
    <property type="match status" value="1"/>
</dbReference>
<dbReference type="OrthoDB" id="9776971at2"/>
<gene>
    <name evidence="2" type="ORF">DDZ15_05040</name>
</gene>
<evidence type="ECO:0000313" key="2">
    <source>
        <dbReference type="EMBL" id="PWN07623.1"/>
    </source>
</evidence>
<dbReference type="RefSeq" id="WP_109645717.1">
    <property type="nucleotide sequence ID" value="NZ_QGGB01000003.1"/>
</dbReference>
<organism evidence="2 3">
    <name type="scientific">Rhodohalobacter mucosus</name>
    <dbReference type="NCBI Taxonomy" id="2079485"/>
    <lineage>
        <taxon>Bacteria</taxon>
        <taxon>Pseudomonadati</taxon>
        <taxon>Balneolota</taxon>
        <taxon>Balneolia</taxon>
        <taxon>Balneolales</taxon>
        <taxon>Balneolaceae</taxon>
        <taxon>Rhodohalobacter</taxon>
    </lineage>
</organism>
<evidence type="ECO:0000259" key="1">
    <source>
        <dbReference type="Pfam" id="PF18998"/>
    </source>
</evidence>
<accession>A0A316TSM5</accession>